<dbReference type="EMBL" id="GBRH01253939">
    <property type="protein sequence ID" value="JAD43956.1"/>
    <property type="molecule type" value="Transcribed_RNA"/>
</dbReference>
<proteinExistence type="predicted"/>
<sequence length="26" mass="3124">MVPRYRTIVAPQDLIVVHQNERKWAC</sequence>
<accession>A0A0A8ZYQ1</accession>
<reference evidence="1" key="2">
    <citation type="journal article" date="2015" name="Data Brief">
        <title>Shoot transcriptome of the giant reed, Arundo donax.</title>
        <authorList>
            <person name="Barrero R.A."/>
            <person name="Guerrero F.D."/>
            <person name="Moolhuijzen P."/>
            <person name="Goolsby J.A."/>
            <person name="Tidwell J."/>
            <person name="Bellgard S.E."/>
            <person name="Bellgard M.I."/>
        </authorList>
    </citation>
    <scope>NUCLEOTIDE SEQUENCE</scope>
    <source>
        <tissue evidence="1">Shoot tissue taken approximately 20 cm above the soil surface</tissue>
    </source>
</reference>
<evidence type="ECO:0000313" key="1">
    <source>
        <dbReference type="EMBL" id="JAD43956.1"/>
    </source>
</evidence>
<name>A0A0A8ZYQ1_ARUDO</name>
<dbReference type="AlphaFoldDB" id="A0A0A8ZYQ1"/>
<organism evidence="1">
    <name type="scientific">Arundo donax</name>
    <name type="common">Giant reed</name>
    <name type="synonym">Donax arundinaceus</name>
    <dbReference type="NCBI Taxonomy" id="35708"/>
    <lineage>
        <taxon>Eukaryota</taxon>
        <taxon>Viridiplantae</taxon>
        <taxon>Streptophyta</taxon>
        <taxon>Embryophyta</taxon>
        <taxon>Tracheophyta</taxon>
        <taxon>Spermatophyta</taxon>
        <taxon>Magnoliopsida</taxon>
        <taxon>Liliopsida</taxon>
        <taxon>Poales</taxon>
        <taxon>Poaceae</taxon>
        <taxon>PACMAD clade</taxon>
        <taxon>Arundinoideae</taxon>
        <taxon>Arundineae</taxon>
        <taxon>Arundo</taxon>
    </lineage>
</organism>
<protein>
    <submittedName>
        <fullName evidence="1">Uncharacterized protein</fullName>
    </submittedName>
</protein>
<reference evidence="1" key="1">
    <citation type="submission" date="2014-09" db="EMBL/GenBank/DDBJ databases">
        <authorList>
            <person name="Magalhaes I.L.F."/>
            <person name="Oliveira U."/>
            <person name="Santos F.R."/>
            <person name="Vidigal T.H.D.A."/>
            <person name="Brescovit A.D."/>
            <person name="Santos A.J."/>
        </authorList>
    </citation>
    <scope>NUCLEOTIDE SEQUENCE</scope>
    <source>
        <tissue evidence="1">Shoot tissue taken approximately 20 cm above the soil surface</tissue>
    </source>
</reference>